<name>A0A8S5V9D3_9CAUD</name>
<keyword evidence="1" id="KW-0812">Transmembrane</keyword>
<keyword evidence="1" id="KW-1133">Transmembrane helix</keyword>
<organism evidence="2">
    <name type="scientific">Siphoviridae sp. ct6rT12</name>
    <dbReference type="NCBI Taxonomy" id="2825346"/>
    <lineage>
        <taxon>Viruses</taxon>
        <taxon>Duplodnaviria</taxon>
        <taxon>Heunggongvirae</taxon>
        <taxon>Uroviricota</taxon>
        <taxon>Caudoviricetes</taxon>
    </lineage>
</organism>
<dbReference type="EMBL" id="BK016227">
    <property type="protein sequence ID" value="DAG03361.1"/>
    <property type="molecule type" value="Genomic_DNA"/>
</dbReference>
<feature type="transmembrane region" description="Helical" evidence="1">
    <location>
        <begin position="61"/>
        <end position="79"/>
    </location>
</feature>
<feature type="transmembrane region" description="Helical" evidence="1">
    <location>
        <begin position="30"/>
        <end position="49"/>
    </location>
</feature>
<evidence type="ECO:0000313" key="2">
    <source>
        <dbReference type="EMBL" id="DAG03361.1"/>
    </source>
</evidence>
<feature type="transmembrane region" description="Helical" evidence="1">
    <location>
        <begin position="5"/>
        <end position="24"/>
    </location>
</feature>
<sequence length="127" mass="15550">MKNNFLVLDTSCVAYFILFCFYNINESDFYKIYNYIFLLLPLIIFIFLIIQEKKINKDIKFLNLIKLFFPIVCFSYFYKIFFREIGFIDFFDIDYCFEILSISIPVLIIEFLTEQFLYNFLTKKIIK</sequence>
<reference evidence="2" key="1">
    <citation type="journal article" date="2021" name="Proc. Natl. Acad. Sci. U.S.A.">
        <title>A Catalog of Tens of Thousands of Viruses from Human Metagenomes Reveals Hidden Associations with Chronic Diseases.</title>
        <authorList>
            <person name="Tisza M.J."/>
            <person name="Buck C.B."/>
        </authorList>
    </citation>
    <scope>NUCLEOTIDE SEQUENCE</scope>
    <source>
        <strain evidence="2">Ct6rT12</strain>
    </source>
</reference>
<accession>A0A8S5V9D3</accession>
<protein>
    <submittedName>
        <fullName evidence="2">Uncharacterized protein</fullName>
    </submittedName>
</protein>
<feature type="transmembrane region" description="Helical" evidence="1">
    <location>
        <begin position="99"/>
        <end position="121"/>
    </location>
</feature>
<keyword evidence="1" id="KW-0472">Membrane</keyword>
<proteinExistence type="predicted"/>
<evidence type="ECO:0000256" key="1">
    <source>
        <dbReference type="SAM" id="Phobius"/>
    </source>
</evidence>